<dbReference type="InterPro" id="IPR005828">
    <property type="entry name" value="MFS_sugar_transport-like"/>
</dbReference>
<keyword evidence="8" id="KW-1185">Reference proteome</keyword>
<dbReference type="SUPFAM" id="SSF103473">
    <property type="entry name" value="MFS general substrate transporter"/>
    <property type="match status" value="1"/>
</dbReference>
<keyword evidence="4 5" id="KW-0472">Membrane</keyword>
<evidence type="ECO:0000256" key="2">
    <source>
        <dbReference type="ARBA" id="ARBA00022692"/>
    </source>
</evidence>
<feature type="transmembrane region" description="Helical" evidence="5">
    <location>
        <begin position="267"/>
        <end position="287"/>
    </location>
</feature>
<sequence>MSSAADGSGEGKCGDQCKDSRRGLVMQVVTALSLSMTGFSIGGSLAFTGVFTEQMTADQGVLPLTRSQISWVASGYAIGNTLGCLVSSYVNPRLGTIRLVQLCAPALAGGWLLLALGGDFWTMLAGRTLTGLAVGIVFGPTITYIGEISSVNIRGVLALFFNLMLSFGMLITFLCGWKLGWRHTCLVVGIGPVVVMFLVSLMLPRSAKWLISKGHPVEEAQRSLRFYHGKDYDVDQQIQKIRESLGEEHRHDASLFEVLQLLRHRHYLVPFCLMLCMYVLFVFSGGFTTASFAPVVFKDVGGFSNPYIGSILVGALRVITSIMMSYIVQKSERRTSLMINGVVGGAACLVSGFFFHYSAALADYAWVQLVSVLVIVSAMSLGIAPLTNLLLTELLPNAIRAEAGGILLTFFGTINFIMVYTFPLAVAAVDMSDSAKQSGSP</sequence>
<feature type="transmembrane region" description="Helical" evidence="5">
    <location>
        <begin position="124"/>
        <end position="145"/>
    </location>
</feature>
<name>A0A6A4X687_AMPAM</name>
<dbReference type="EMBL" id="VIIS01000371">
    <property type="protein sequence ID" value="KAF0309812.1"/>
    <property type="molecule type" value="Genomic_DNA"/>
</dbReference>
<dbReference type="GO" id="GO:0022857">
    <property type="term" value="F:transmembrane transporter activity"/>
    <property type="evidence" value="ECO:0007669"/>
    <property type="project" value="InterPro"/>
</dbReference>
<feature type="transmembrane region" description="Helical" evidence="5">
    <location>
        <begin position="307"/>
        <end position="328"/>
    </location>
</feature>
<accession>A0A6A4X687</accession>
<evidence type="ECO:0000256" key="4">
    <source>
        <dbReference type="ARBA" id="ARBA00023136"/>
    </source>
</evidence>
<feature type="transmembrane region" description="Helical" evidence="5">
    <location>
        <begin position="157"/>
        <end position="180"/>
    </location>
</feature>
<feature type="transmembrane region" description="Helical" evidence="5">
    <location>
        <begin position="337"/>
        <end position="359"/>
    </location>
</feature>
<feature type="transmembrane region" description="Helical" evidence="5">
    <location>
        <begin position="71"/>
        <end position="90"/>
    </location>
</feature>
<dbReference type="Pfam" id="PF00083">
    <property type="entry name" value="Sugar_tr"/>
    <property type="match status" value="1"/>
</dbReference>
<feature type="transmembrane region" description="Helical" evidence="5">
    <location>
        <begin position="99"/>
        <end position="118"/>
    </location>
</feature>
<evidence type="ECO:0000259" key="6">
    <source>
        <dbReference type="PROSITE" id="PS50850"/>
    </source>
</evidence>
<dbReference type="PROSITE" id="PS50850">
    <property type="entry name" value="MFS"/>
    <property type="match status" value="1"/>
</dbReference>
<reference evidence="7 8" key="1">
    <citation type="submission" date="2019-07" db="EMBL/GenBank/DDBJ databases">
        <title>Draft genome assembly of a fouling barnacle, Amphibalanus amphitrite (Darwin, 1854): The first reference genome for Thecostraca.</title>
        <authorList>
            <person name="Kim W."/>
        </authorList>
    </citation>
    <scope>NUCLEOTIDE SEQUENCE [LARGE SCALE GENOMIC DNA]</scope>
    <source>
        <strain evidence="7">SNU_AA5</strain>
        <tissue evidence="7">Soma without cirri and trophi</tissue>
    </source>
</reference>
<dbReference type="InterPro" id="IPR050549">
    <property type="entry name" value="MFS_Trehalose_Transporter"/>
</dbReference>
<comment type="subcellular location">
    <subcellularLocation>
        <location evidence="1">Membrane</location>
        <topology evidence="1">Multi-pass membrane protein</topology>
    </subcellularLocation>
</comment>
<dbReference type="InterPro" id="IPR005829">
    <property type="entry name" value="Sugar_transporter_CS"/>
</dbReference>
<comment type="caution">
    <text evidence="7">The sequence shown here is derived from an EMBL/GenBank/DDBJ whole genome shotgun (WGS) entry which is preliminary data.</text>
</comment>
<dbReference type="Proteomes" id="UP000440578">
    <property type="component" value="Unassembled WGS sequence"/>
</dbReference>
<evidence type="ECO:0000256" key="1">
    <source>
        <dbReference type="ARBA" id="ARBA00004141"/>
    </source>
</evidence>
<gene>
    <name evidence="7" type="primary">Tret1_21</name>
    <name evidence="7" type="ORF">FJT64_019071</name>
</gene>
<dbReference type="PROSITE" id="PS00217">
    <property type="entry name" value="SUGAR_TRANSPORT_2"/>
    <property type="match status" value="1"/>
</dbReference>
<keyword evidence="2 5" id="KW-0812">Transmembrane</keyword>
<evidence type="ECO:0000256" key="5">
    <source>
        <dbReference type="SAM" id="Phobius"/>
    </source>
</evidence>
<dbReference type="PANTHER" id="PTHR48021">
    <property type="match status" value="1"/>
</dbReference>
<dbReference type="InterPro" id="IPR020846">
    <property type="entry name" value="MFS_dom"/>
</dbReference>
<feature type="domain" description="Major facilitator superfamily (MFS) profile" evidence="6">
    <location>
        <begin position="26"/>
        <end position="441"/>
    </location>
</feature>
<dbReference type="InterPro" id="IPR036259">
    <property type="entry name" value="MFS_trans_sf"/>
</dbReference>
<feature type="transmembrane region" description="Helical" evidence="5">
    <location>
        <begin position="403"/>
        <end position="422"/>
    </location>
</feature>
<evidence type="ECO:0000313" key="7">
    <source>
        <dbReference type="EMBL" id="KAF0309812.1"/>
    </source>
</evidence>
<organism evidence="7 8">
    <name type="scientific">Amphibalanus amphitrite</name>
    <name type="common">Striped barnacle</name>
    <name type="synonym">Balanus amphitrite</name>
    <dbReference type="NCBI Taxonomy" id="1232801"/>
    <lineage>
        <taxon>Eukaryota</taxon>
        <taxon>Metazoa</taxon>
        <taxon>Ecdysozoa</taxon>
        <taxon>Arthropoda</taxon>
        <taxon>Crustacea</taxon>
        <taxon>Multicrustacea</taxon>
        <taxon>Cirripedia</taxon>
        <taxon>Thoracica</taxon>
        <taxon>Thoracicalcarea</taxon>
        <taxon>Balanomorpha</taxon>
        <taxon>Balanoidea</taxon>
        <taxon>Balanidae</taxon>
        <taxon>Amphibalaninae</taxon>
        <taxon>Amphibalanus</taxon>
    </lineage>
</organism>
<feature type="transmembrane region" description="Helical" evidence="5">
    <location>
        <begin position="186"/>
        <end position="203"/>
    </location>
</feature>
<dbReference type="Gene3D" id="1.20.1250.20">
    <property type="entry name" value="MFS general substrate transporter like domains"/>
    <property type="match status" value="1"/>
</dbReference>
<feature type="transmembrane region" description="Helical" evidence="5">
    <location>
        <begin position="365"/>
        <end position="391"/>
    </location>
</feature>
<dbReference type="OrthoDB" id="4142200at2759"/>
<feature type="transmembrane region" description="Helical" evidence="5">
    <location>
        <begin position="28"/>
        <end position="51"/>
    </location>
</feature>
<evidence type="ECO:0000313" key="8">
    <source>
        <dbReference type="Proteomes" id="UP000440578"/>
    </source>
</evidence>
<dbReference type="AlphaFoldDB" id="A0A6A4X687"/>
<proteinExistence type="predicted"/>
<dbReference type="PANTHER" id="PTHR48021:SF1">
    <property type="entry name" value="GH07001P-RELATED"/>
    <property type="match status" value="1"/>
</dbReference>
<protein>
    <submittedName>
        <fullName evidence="7">Facilitated trehalose transporter Tret1</fullName>
    </submittedName>
</protein>
<dbReference type="GO" id="GO:0016020">
    <property type="term" value="C:membrane"/>
    <property type="evidence" value="ECO:0007669"/>
    <property type="project" value="UniProtKB-SubCell"/>
</dbReference>
<keyword evidence="3 5" id="KW-1133">Transmembrane helix</keyword>
<evidence type="ECO:0000256" key="3">
    <source>
        <dbReference type="ARBA" id="ARBA00022989"/>
    </source>
</evidence>